<feature type="transmembrane region" description="Helical" evidence="1">
    <location>
        <begin position="89"/>
        <end position="107"/>
    </location>
</feature>
<gene>
    <name evidence="3" type="ORF">SAMN02910406_00339</name>
</gene>
<dbReference type="InterPro" id="IPR002656">
    <property type="entry name" value="Acyl_transf_3_dom"/>
</dbReference>
<dbReference type="Pfam" id="PF01757">
    <property type="entry name" value="Acyl_transf_3"/>
    <property type="match status" value="1"/>
</dbReference>
<feature type="transmembrane region" description="Helical" evidence="1">
    <location>
        <begin position="21"/>
        <end position="39"/>
    </location>
</feature>
<dbReference type="RefSeq" id="WP_074959750.1">
    <property type="nucleotide sequence ID" value="NZ_FOKQ01000002.1"/>
</dbReference>
<dbReference type="Proteomes" id="UP000182192">
    <property type="component" value="Unassembled WGS sequence"/>
</dbReference>
<feature type="transmembrane region" description="Helical" evidence="1">
    <location>
        <begin position="299"/>
        <end position="318"/>
    </location>
</feature>
<feature type="transmembrane region" description="Helical" evidence="1">
    <location>
        <begin position="45"/>
        <end position="69"/>
    </location>
</feature>
<keyword evidence="1" id="KW-0472">Membrane</keyword>
<evidence type="ECO:0000256" key="1">
    <source>
        <dbReference type="SAM" id="Phobius"/>
    </source>
</evidence>
<feature type="transmembrane region" description="Helical" evidence="1">
    <location>
        <begin position="198"/>
        <end position="215"/>
    </location>
</feature>
<evidence type="ECO:0000259" key="2">
    <source>
        <dbReference type="Pfam" id="PF01757"/>
    </source>
</evidence>
<feature type="transmembrane region" description="Helical" evidence="1">
    <location>
        <begin position="127"/>
        <end position="148"/>
    </location>
</feature>
<proteinExistence type="predicted"/>
<evidence type="ECO:0000313" key="3">
    <source>
        <dbReference type="EMBL" id="SFB72346.1"/>
    </source>
</evidence>
<sequence>MAEKKKVRNIIRSVPLDYVDYAKGFGILLVMLGHVNLVVPKSNHLAHYFVQLIYSFHMPLFFVITGFLLGYKDSFLKKDTAPALKAGRLFVRLMIPYYIYSVIYILIGNYRYGYTDEYLSDMITAVWTTMGSAPLWFLSTLFFARLLFHFLKYKLKLDTRAILLGALYASLLTVKIFSDLKTEDLMEEKTVRFLTIPFIRVIPAVFFIAFGFLFFRFIDPKNKSRNLVCGLILGVTLIACCNLYTPDVNMHTLKFESLPLFLLTGVTGSASLILICSALPQGIRPLRELGKDSMDIMVIHYDPFPFFFIANDIVFEMTGGRNFILIWLVTCLMVIPIAIIWNRIKNLPKIIISKLKKPEEKKQTA</sequence>
<dbReference type="OrthoDB" id="6623990at2"/>
<dbReference type="GO" id="GO:0016747">
    <property type="term" value="F:acyltransferase activity, transferring groups other than amino-acyl groups"/>
    <property type="evidence" value="ECO:0007669"/>
    <property type="project" value="InterPro"/>
</dbReference>
<feature type="transmembrane region" description="Helical" evidence="1">
    <location>
        <begin position="257"/>
        <end position="279"/>
    </location>
</feature>
<organism evidence="3 4">
    <name type="scientific">Ruminococcus albus</name>
    <dbReference type="NCBI Taxonomy" id="1264"/>
    <lineage>
        <taxon>Bacteria</taxon>
        <taxon>Bacillati</taxon>
        <taxon>Bacillota</taxon>
        <taxon>Clostridia</taxon>
        <taxon>Eubacteriales</taxon>
        <taxon>Oscillospiraceae</taxon>
        <taxon>Ruminococcus</taxon>
    </lineage>
</organism>
<feature type="domain" description="Acyltransferase 3" evidence="2">
    <location>
        <begin position="17"/>
        <end position="340"/>
    </location>
</feature>
<feature type="transmembrane region" description="Helical" evidence="1">
    <location>
        <begin position="227"/>
        <end position="245"/>
    </location>
</feature>
<dbReference type="AlphaFoldDB" id="A0A1I1DD99"/>
<feature type="transmembrane region" description="Helical" evidence="1">
    <location>
        <begin position="160"/>
        <end position="178"/>
    </location>
</feature>
<accession>A0A1I1DD99</accession>
<dbReference type="PANTHER" id="PTHR37312">
    <property type="entry name" value="MEMBRANE-BOUND ACYLTRANSFERASE YKRP-RELATED"/>
    <property type="match status" value="1"/>
</dbReference>
<protein>
    <submittedName>
        <fullName evidence="3">Fucose 4-O-acetylase</fullName>
    </submittedName>
</protein>
<dbReference type="InterPro" id="IPR052734">
    <property type="entry name" value="Nod_factor_acetyltransferase"/>
</dbReference>
<dbReference type="EMBL" id="FOKQ01000002">
    <property type="protein sequence ID" value="SFB72346.1"/>
    <property type="molecule type" value="Genomic_DNA"/>
</dbReference>
<dbReference type="PANTHER" id="PTHR37312:SF1">
    <property type="entry name" value="MEMBRANE-BOUND ACYLTRANSFERASE YKRP-RELATED"/>
    <property type="match status" value="1"/>
</dbReference>
<evidence type="ECO:0000313" key="4">
    <source>
        <dbReference type="Proteomes" id="UP000182192"/>
    </source>
</evidence>
<feature type="transmembrane region" description="Helical" evidence="1">
    <location>
        <begin position="324"/>
        <end position="344"/>
    </location>
</feature>
<reference evidence="3 4" key="1">
    <citation type="submission" date="2016-10" db="EMBL/GenBank/DDBJ databases">
        <authorList>
            <person name="de Groot N.N."/>
        </authorList>
    </citation>
    <scope>NUCLEOTIDE SEQUENCE [LARGE SCALE GENOMIC DNA]</scope>
    <source>
        <strain evidence="3 4">AR67</strain>
    </source>
</reference>
<keyword evidence="1" id="KW-1133">Transmembrane helix</keyword>
<name>A0A1I1DD99_RUMAL</name>
<keyword evidence="1" id="KW-0812">Transmembrane</keyword>